<keyword evidence="2" id="KW-1185">Reference proteome</keyword>
<dbReference type="RefSeq" id="WP_353301640.1">
    <property type="nucleotide sequence ID" value="NZ_BAABWN010000002.1"/>
</dbReference>
<gene>
    <name evidence="1" type="ORF">NBRC116591_06080</name>
</gene>
<sequence>MFSFDASAAESKKLAMYYANQTDLPDLIKFIDGKYTLENKLQAQLIINAFWQITDMAIDDYQADKVVEGISDIEFWMHKLFNKIGGYMIKNGYRDIWEEEARKR</sequence>
<accession>A0ABQ0A561</accession>
<dbReference type="EMBL" id="BAABWN010000002">
    <property type="protein sequence ID" value="GAA6166798.1"/>
    <property type="molecule type" value="Genomic_DNA"/>
</dbReference>
<protein>
    <submittedName>
        <fullName evidence="1">Uncharacterized protein</fullName>
    </submittedName>
</protein>
<reference evidence="1 2" key="1">
    <citation type="submission" date="2024-04" db="EMBL/GenBank/DDBJ databases">
        <title>Draft genome sequence of Sessilibacter corallicola NBRC 116591.</title>
        <authorList>
            <person name="Miyakawa T."/>
            <person name="Kusuya Y."/>
            <person name="Miura T."/>
        </authorList>
    </citation>
    <scope>NUCLEOTIDE SEQUENCE [LARGE SCALE GENOMIC DNA]</scope>
    <source>
        <strain evidence="1 2">KU-00831-HH</strain>
    </source>
</reference>
<organism evidence="1 2">
    <name type="scientific">Sessilibacter corallicola</name>
    <dbReference type="NCBI Taxonomy" id="2904075"/>
    <lineage>
        <taxon>Bacteria</taxon>
        <taxon>Pseudomonadati</taxon>
        <taxon>Pseudomonadota</taxon>
        <taxon>Gammaproteobacteria</taxon>
        <taxon>Cellvibrionales</taxon>
        <taxon>Cellvibrionaceae</taxon>
        <taxon>Sessilibacter</taxon>
    </lineage>
</organism>
<dbReference type="Proteomes" id="UP001465153">
    <property type="component" value="Unassembled WGS sequence"/>
</dbReference>
<proteinExistence type="predicted"/>
<comment type="caution">
    <text evidence="1">The sequence shown here is derived from an EMBL/GenBank/DDBJ whole genome shotgun (WGS) entry which is preliminary data.</text>
</comment>
<evidence type="ECO:0000313" key="1">
    <source>
        <dbReference type="EMBL" id="GAA6166798.1"/>
    </source>
</evidence>
<evidence type="ECO:0000313" key="2">
    <source>
        <dbReference type="Proteomes" id="UP001465153"/>
    </source>
</evidence>
<name>A0ABQ0A561_9GAMM</name>